<dbReference type="Proteomes" id="UP000828390">
    <property type="component" value="Unassembled WGS sequence"/>
</dbReference>
<protein>
    <submittedName>
        <fullName evidence="2">Uncharacterized protein</fullName>
    </submittedName>
</protein>
<reference evidence="2" key="1">
    <citation type="journal article" date="2019" name="bioRxiv">
        <title>The Genome of the Zebra Mussel, Dreissena polymorpha: A Resource for Invasive Species Research.</title>
        <authorList>
            <person name="McCartney M.A."/>
            <person name="Auch B."/>
            <person name="Kono T."/>
            <person name="Mallez S."/>
            <person name="Zhang Y."/>
            <person name="Obille A."/>
            <person name="Becker A."/>
            <person name="Abrahante J.E."/>
            <person name="Garbe J."/>
            <person name="Badalamenti J.P."/>
            <person name="Herman A."/>
            <person name="Mangelson H."/>
            <person name="Liachko I."/>
            <person name="Sullivan S."/>
            <person name="Sone E.D."/>
            <person name="Koren S."/>
            <person name="Silverstein K.A.T."/>
            <person name="Beckman K.B."/>
            <person name="Gohl D.M."/>
        </authorList>
    </citation>
    <scope>NUCLEOTIDE SEQUENCE</scope>
    <source>
        <strain evidence="2">Duluth1</strain>
        <tissue evidence="2">Whole animal</tissue>
    </source>
</reference>
<sequence length="111" mass="11810">MGDLDSPTSEVIVKPAESNNQYELLSNLESDDDRLKLSDASNASKSDDNEDVISDSDVSNGSNSDDKQDDTSDSDNMKGSNVSNDLDSGENNSVVEVSDSRSSGKSSQLEL</sequence>
<accession>A0A9D4L259</accession>
<dbReference type="EMBL" id="JAIWYP010000003">
    <property type="protein sequence ID" value="KAH3850373.1"/>
    <property type="molecule type" value="Genomic_DNA"/>
</dbReference>
<reference evidence="2" key="2">
    <citation type="submission" date="2020-11" db="EMBL/GenBank/DDBJ databases">
        <authorList>
            <person name="McCartney M.A."/>
            <person name="Auch B."/>
            <person name="Kono T."/>
            <person name="Mallez S."/>
            <person name="Becker A."/>
            <person name="Gohl D.M."/>
            <person name="Silverstein K.A.T."/>
            <person name="Koren S."/>
            <person name="Bechman K.B."/>
            <person name="Herman A."/>
            <person name="Abrahante J.E."/>
            <person name="Garbe J."/>
        </authorList>
    </citation>
    <scope>NUCLEOTIDE SEQUENCE</scope>
    <source>
        <strain evidence="2">Duluth1</strain>
        <tissue evidence="2">Whole animal</tissue>
    </source>
</reference>
<feature type="region of interest" description="Disordered" evidence="1">
    <location>
        <begin position="32"/>
        <end position="111"/>
    </location>
</feature>
<evidence type="ECO:0000313" key="2">
    <source>
        <dbReference type="EMBL" id="KAH3850373.1"/>
    </source>
</evidence>
<feature type="compositionally biased region" description="Polar residues" evidence="1">
    <location>
        <begin position="77"/>
        <end position="111"/>
    </location>
</feature>
<gene>
    <name evidence="2" type="ORF">DPMN_092784</name>
</gene>
<evidence type="ECO:0000313" key="3">
    <source>
        <dbReference type="Proteomes" id="UP000828390"/>
    </source>
</evidence>
<evidence type="ECO:0000256" key="1">
    <source>
        <dbReference type="SAM" id="MobiDB-lite"/>
    </source>
</evidence>
<keyword evidence="3" id="KW-1185">Reference proteome</keyword>
<organism evidence="2 3">
    <name type="scientific">Dreissena polymorpha</name>
    <name type="common">Zebra mussel</name>
    <name type="synonym">Mytilus polymorpha</name>
    <dbReference type="NCBI Taxonomy" id="45954"/>
    <lineage>
        <taxon>Eukaryota</taxon>
        <taxon>Metazoa</taxon>
        <taxon>Spiralia</taxon>
        <taxon>Lophotrochozoa</taxon>
        <taxon>Mollusca</taxon>
        <taxon>Bivalvia</taxon>
        <taxon>Autobranchia</taxon>
        <taxon>Heteroconchia</taxon>
        <taxon>Euheterodonta</taxon>
        <taxon>Imparidentia</taxon>
        <taxon>Neoheterodontei</taxon>
        <taxon>Myida</taxon>
        <taxon>Dreissenoidea</taxon>
        <taxon>Dreissenidae</taxon>
        <taxon>Dreissena</taxon>
    </lineage>
</organism>
<name>A0A9D4L259_DREPO</name>
<dbReference type="AlphaFoldDB" id="A0A9D4L259"/>
<proteinExistence type="predicted"/>
<comment type="caution">
    <text evidence="2">The sequence shown here is derived from an EMBL/GenBank/DDBJ whole genome shotgun (WGS) entry which is preliminary data.</text>
</comment>